<keyword evidence="1" id="KW-0812">Transmembrane</keyword>
<keyword evidence="3" id="KW-1185">Reference proteome</keyword>
<evidence type="ECO:0000313" key="3">
    <source>
        <dbReference type="Proteomes" id="UP000001996"/>
    </source>
</evidence>
<dbReference type="AlphaFoldDB" id="A5E7I4"/>
<dbReference type="VEuPathDB" id="FungiDB:LELG_05573"/>
<dbReference type="InParanoid" id="A5E7I4"/>
<feature type="transmembrane region" description="Helical" evidence="1">
    <location>
        <begin position="109"/>
        <end position="130"/>
    </location>
</feature>
<protein>
    <recommendedName>
        <fullName evidence="4">Transmembrane protein</fullName>
    </recommendedName>
</protein>
<keyword evidence="1" id="KW-0472">Membrane</keyword>
<proteinExistence type="predicted"/>
<keyword evidence="1" id="KW-1133">Transmembrane helix</keyword>
<evidence type="ECO:0008006" key="4">
    <source>
        <dbReference type="Google" id="ProtNLM"/>
    </source>
</evidence>
<accession>A5E7I4</accession>
<dbReference type="EMBL" id="CH981533">
    <property type="protein sequence ID" value="EDK47392.1"/>
    <property type="molecule type" value="Genomic_DNA"/>
</dbReference>
<reference evidence="2 3" key="1">
    <citation type="journal article" date="2009" name="Nature">
        <title>Evolution of pathogenicity and sexual reproduction in eight Candida genomes.</title>
        <authorList>
            <person name="Butler G."/>
            <person name="Rasmussen M.D."/>
            <person name="Lin M.F."/>
            <person name="Santos M.A."/>
            <person name="Sakthikumar S."/>
            <person name="Munro C.A."/>
            <person name="Rheinbay E."/>
            <person name="Grabherr M."/>
            <person name="Forche A."/>
            <person name="Reedy J.L."/>
            <person name="Agrafioti I."/>
            <person name="Arnaud M.B."/>
            <person name="Bates S."/>
            <person name="Brown A.J."/>
            <person name="Brunke S."/>
            <person name="Costanzo M.C."/>
            <person name="Fitzpatrick D.A."/>
            <person name="de Groot P.W."/>
            <person name="Harris D."/>
            <person name="Hoyer L.L."/>
            <person name="Hube B."/>
            <person name="Klis F.M."/>
            <person name="Kodira C."/>
            <person name="Lennard N."/>
            <person name="Logue M.E."/>
            <person name="Martin R."/>
            <person name="Neiman A.M."/>
            <person name="Nikolaou E."/>
            <person name="Quail M.A."/>
            <person name="Quinn J."/>
            <person name="Santos M.C."/>
            <person name="Schmitzberger F.F."/>
            <person name="Sherlock G."/>
            <person name="Shah P."/>
            <person name="Silverstein K.A."/>
            <person name="Skrzypek M.S."/>
            <person name="Soll D."/>
            <person name="Staggs R."/>
            <person name="Stansfield I."/>
            <person name="Stumpf M.P."/>
            <person name="Sudbery P.E."/>
            <person name="Srikantha T."/>
            <person name="Zeng Q."/>
            <person name="Berman J."/>
            <person name="Berriman M."/>
            <person name="Heitman J."/>
            <person name="Gow N.A."/>
            <person name="Lorenz M.C."/>
            <person name="Birren B.W."/>
            <person name="Kellis M."/>
            <person name="Cuomo C.A."/>
        </authorList>
    </citation>
    <scope>NUCLEOTIDE SEQUENCE [LARGE SCALE GENOMIC DNA]</scope>
    <source>
        <strain evidence="3">ATCC 11503 / BCRC 21390 / CBS 2605 / JCM 1781 / NBRC 1676 / NRRL YB-4239</strain>
    </source>
</reference>
<organism evidence="2 3">
    <name type="scientific">Lodderomyces elongisporus (strain ATCC 11503 / CBS 2605 / JCM 1781 / NBRC 1676 / NRRL YB-4239)</name>
    <name type="common">Yeast</name>
    <name type="synonym">Saccharomyces elongisporus</name>
    <dbReference type="NCBI Taxonomy" id="379508"/>
    <lineage>
        <taxon>Eukaryota</taxon>
        <taxon>Fungi</taxon>
        <taxon>Dikarya</taxon>
        <taxon>Ascomycota</taxon>
        <taxon>Saccharomycotina</taxon>
        <taxon>Pichiomycetes</taxon>
        <taxon>Debaryomycetaceae</taxon>
        <taxon>Candida/Lodderomyces clade</taxon>
        <taxon>Lodderomyces</taxon>
    </lineage>
</organism>
<dbReference type="Proteomes" id="UP000001996">
    <property type="component" value="Unassembled WGS sequence"/>
</dbReference>
<gene>
    <name evidence="2" type="ORF">LELG_05573</name>
</gene>
<name>A5E7I4_LODEL</name>
<evidence type="ECO:0000313" key="2">
    <source>
        <dbReference type="EMBL" id="EDK47392.1"/>
    </source>
</evidence>
<sequence length="150" mass="17659">MQIQQLFSITSSVGSFSSSSIISSNRRSISIIVPSTRVWNKPIYSAQCSYLESNNKQKKLKFYTIDQKEEKGVEETIGPFAYNSHSLSLENNYLNKREAKWENKYKKPIFFFLFIFTFSMAFFFFLLFLGNSKGRRTEWLITDLDARRRI</sequence>
<dbReference type="HOGENOM" id="CLU_1740874_0_0_1"/>
<evidence type="ECO:0000256" key="1">
    <source>
        <dbReference type="SAM" id="Phobius"/>
    </source>
</evidence>